<protein>
    <submittedName>
        <fullName evidence="1">Uncharacterized protein</fullName>
    </submittedName>
</protein>
<dbReference type="OMA" id="NEFAHPY"/>
<dbReference type="EMBL" id="CM008970">
    <property type="protein sequence ID" value="PNW78259.1"/>
    <property type="molecule type" value="Genomic_DNA"/>
</dbReference>
<dbReference type="OrthoDB" id="536224at2759"/>
<dbReference type="KEGG" id="cre:CHLRE_09g404700v5"/>
<reference evidence="1 2" key="1">
    <citation type="journal article" date="2007" name="Science">
        <title>The Chlamydomonas genome reveals the evolution of key animal and plant functions.</title>
        <authorList>
            <person name="Merchant S.S."/>
            <person name="Prochnik S.E."/>
            <person name="Vallon O."/>
            <person name="Harris E.H."/>
            <person name="Karpowicz S.J."/>
            <person name="Witman G.B."/>
            <person name="Terry A."/>
            <person name="Salamov A."/>
            <person name="Fritz-Laylin L.K."/>
            <person name="Marechal-Drouard L."/>
            <person name="Marshall W.F."/>
            <person name="Qu L.H."/>
            <person name="Nelson D.R."/>
            <person name="Sanderfoot A.A."/>
            <person name="Spalding M.H."/>
            <person name="Kapitonov V.V."/>
            <person name="Ren Q."/>
            <person name="Ferris P."/>
            <person name="Lindquist E."/>
            <person name="Shapiro H."/>
            <person name="Lucas S.M."/>
            <person name="Grimwood J."/>
            <person name="Schmutz J."/>
            <person name="Cardol P."/>
            <person name="Cerutti H."/>
            <person name="Chanfreau G."/>
            <person name="Chen C.L."/>
            <person name="Cognat V."/>
            <person name="Croft M.T."/>
            <person name="Dent R."/>
            <person name="Dutcher S."/>
            <person name="Fernandez E."/>
            <person name="Fukuzawa H."/>
            <person name="Gonzalez-Ballester D."/>
            <person name="Gonzalez-Halphen D."/>
            <person name="Hallmann A."/>
            <person name="Hanikenne M."/>
            <person name="Hippler M."/>
            <person name="Inwood W."/>
            <person name="Jabbari K."/>
            <person name="Kalanon M."/>
            <person name="Kuras R."/>
            <person name="Lefebvre P.A."/>
            <person name="Lemaire S.D."/>
            <person name="Lobanov A.V."/>
            <person name="Lohr M."/>
            <person name="Manuell A."/>
            <person name="Meier I."/>
            <person name="Mets L."/>
            <person name="Mittag M."/>
            <person name="Mittelmeier T."/>
            <person name="Moroney J.V."/>
            <person name="Moseley J."/>
            <person name="Napoli C."/>
            <person name="Nedelcu A.M."/>
            <person name="Niyogi K."/>
            <person name="Novoselov S.V."/>
            <person name="Paulsen I.T."/>
            <person name="Pazour G."/>
            <person name="Purton S."/>
            <person name="Ral J.P."/>
            <person name="Riano-Pachon D.M."/>
            <person name="Riekhof W."/>
            <person name="Rymarquis L."/>
            <person name="Schroda M."/>
            <person name="Stern D."/>
            <person name="Umen J."/>
            <person name="Willows R."/>
            <person name="Wilson N."/>
            <person name="Zimmer S.L."/>
            <person name="Allmer J."/>
            <person name="Balk J."/>
            <person name="Bisova K."/>
            <person name="Chen C.J."/>
            <person name="Elias M."/>
            <person name="Gendler K."/>
            <person name="Hauser C."/>
            <person name="Lamb M.R."/>
            <person name="Ledford H."/>
            <person name="Long J.C."/>
            <person name="Minagawa J."/>
            <person name="Page M.D."/>
            <person name="Pan J."/>
            <person name="Pootakham W."/>
            <person name="Roje S."/>
            <person name="Rose A."/>
            <person name="Stahlberg E."/>
            <person name="Terauchi A.M."/>
            <person name="Yang P."/>
            <person name="Ball S."/>
            <person name="Bowler C."/>
            <person name="Dieckmann C.L."/>
            <person name="Gladyshev V.N."/>
            <person name="Green P."/>
            <person name="Jorgensen R."/>
            <person name="Mayfield S."/>
            <person name="Mueller-Roeber B."/>
            <person name="Rajamani S."/>
            <person name="Sayre R.T."/>
            <person name="Brokstein P."/>
            <person name="Dubchak I."/>
            <person name="Goodstein D."/>
            <person name="Hornick L."/>
            <person name="Huang Y.W."/>
            <person name="Jhaveri J."/>
            <person name="Luo Y."/>
            <person name="Martinez D."/>
            <person name="Ngau W.C."/>
            <person name="Otillar B."/>
            <person name="Poliakov A."/>
            <person name="Porter A."/>
            <person name="Szajkowski L."/>
            <person name="Werner G."/>
            <person name="Zhou K."/>
            <person name="Grigoriev I.V."/>
            <person name="Rokhsar D.S."/>
            <person name="Grossman A.R."/>
        </authorList>
    </citation>
    <scope>NUCLEOTIDE SEQUENCE [LARGE SCALE GENOMIC DNA]</scope>
    <source>
        <strain evidence="2">CC-503</strain>
    </source>
</reference>
<dbReference type="RefSeq" id="XP_042920729.1">
    <property type="nucleotide sequence ID" value="XM_043066141.1"/>
</dbReference>
<dbReference type="AlphaFoldDB" id="A0A2K3DCK3"/>
<dbReference type="InParanoid" id="A0A2K3DCK3"/>
<sequence length="151" mass="16908">MGDELNALVVELNALVHELDNVESQSSRIWDDFPELQAKAQLYDLSGLGESGLTKVQLCAVDCFLKNEGALVAALNNFLEDYPFGPYDHLSEASREVQKLRKKGKGERADRLKTLLQRFAVSRGAEDDAFEQLPALMELVRAPHKFAHPIR</sequence>
<dbReference type="GeneID" id="5720770"/>
<accession>A0A2K3DCK3</accession>
<dbReference type="ExpressionAtlas" id="A0A2K3DCK3">
    <property type="expression patterns" value="baseline and differential"/>
</dbReference>
<dbReference type="PaxDb" id="3055-EDP01845"/>
<name>A0A2K3DCK3_CHLRE</name>
<proteinExistence type="predicted"/>
<gene>
    <name evidence="1" type="ORF">CHLRE_09g404700v5</name>
</gene>
<organism evidence="1 2">
    <name type="scientific">Chlamydomonas reinhardtii</name>
    <name type="common">Chlamydomonas smithii</name>
    <dbReference type="NCBI Taxonomy" id="3055"/>
    <lineage>
        <taxon>Eukaryota</taxon>
        <taxon>Viridiplantae</taxon>
        <taxon>Chlorophyta</taxon>
        <taxon>core chlorophytes</taxon>
        <taxon>Chlorophyceae</taxon>
        <taxon>CS clade</taxon>
        <taxon>Chlamydomonadales</taxon>
        <taxon>Chlamydomonadaceae</taxon>
        <taxon>Chlamydomonas</taxon>
    </lineage>
</organism>
<evidence type="ECO:0000313" key="1">
    <source>
        <dbReference type="EMBL" id="PNW78259.1"/>
    </source>
</evidence>
<dbReference type="Gramene" id="PNW78259">
    <property type="protein sequence ID" value="PNW78259"/>
    <property type="gene ID" value="CHLRE_09g404700v5"/>
</dbReference>
<dbReference type="Proteomes" id="UP000006906">
    <property type="component" value="Chromosome 9"/>
</dbReference>
<evidence type="ECO:0000313" key="2">
    <source>
        <dbReference type="Proteomes" id="UP000006906"/>
    </source>
</evidence>
<keyword evidence="2" id="KW-1185">Reference proteome</keyword>